<evidence type="ECO:0000313" key="3">
    <source>
        <dbReference type="EMBL" id="SEK04275.1"/>
    </source>
</evidence>
<dbReference type="CDD" id="cd00667">
    <property type="entry name" value="ring_hydroxylating_dioxygenases_beta"/>
    <property type="match status" value="1"/>
</dbReference>
<dbReference type="Gene3D" id="3.10.450.50">
    <property type="match status" value="1"/>
</dbReference>
<evidence type="ECO:0000256" key="2">
    <source>
        <dbReference type="ARBA" id="ARBA00023002"/>
    </source>
</evidence>
<comment type="caution">
    <text evidence="3">The sequence shown here is derived from an EMBL/GenBank/DDBJ whole genome shotgun (WGS) entry which is preliminary data.</text>
</comment>
<dbReference type="Proteomes" id="UP000182932">
    <property type="component" value="Unassembled WGS sequence"/>
</dbReference>
<dbReference type="AlphaFoldDB" id="A0A975WDW9"/>
<keyword evidence="2" id="KW-0560">Oxidoreductase</keyword>
<name>A0A975WDW9_9RHOB</name>
<reference evidence="3 4" key="1">
    <citation type="submission" date="2016-10" db="EMBL/GenBank/DDBJ databases">
        <authorList>
            <person name="Varghese N."/>
            <person name="Submissions S."/>
        </authorList>
    </citation>
    <scope>NUCLEOTIDE SEQUENCE [LARGE SCALE GENOMIC DNA]</scope>
    <source>
        <strain evidence="3 4">FF3</strain>
    </source>
</reference>
<dbReference type="PANTHER" id="PTHR41534:SF2">
    <property type="entry name" value="3-PHENYLPROPIONATE_CINNAMIC ACID DIOXYGENASE SUBUNIT BETA"/>
    <property type="match status" value="1"/>
</dbReference>
<dbReference type="InterPro" id="IPR000391">
    <property type="entry name" value="Rng_hydr_dOase-bsu"/>
</dbReference>
<accession>A0A975WDW9</accession>
<gene>
    <name evidence="3" type="ORF">SAMN04487940_12080</name>
</gene>
<keyword evidence="4" id="KW-1185">Reference proteome</keyword>
<dbReference type="GO" id="GO:0019380">
    <property type="term" value="P:3-phenylpropionate catabolic process"/>
    <property type="evidence" value="ECO:0007669"/>
    <property type="project" value="TreeGrafter"/>
</dbReference>
<dbReference type="RefSeq" id="WP_074838825.1">
    <property type="nucleotide sequence ID" value="NZ_FNYY01000020.1"/>
</dbReference>
<dbReference type="GeneID" id="80820381"/>
<dbReference type="SUPFAM" id="SSF54427">
    <property type="entry name" value="NTF2-like"/>
    <property type="match status" value="1"/>
</dbReference>
<proteinExistence type="inferred from homology"/>
<dbReference type="PANTHER" id="PTHR41534">
    <property type="entry name" value="BLR3401 PROTEIN"/>
    <property type="match status" value="1"/>
</dbReference>
<dbReference type="GO" id="GO:0016491">
    <property type="term" value="F:oxidoreductase activity"/>
    <property type="evidence" value="ECO:0007669"/>
    <property type="project" value="UniProtKB-KW"/>
</dbReference>
<comment type="similarity">
    <text evidence="1">Belongs to the bacterial ring-hydroxylating dioxygenase beta subunit family.</text>
</comment>
<evidence type="ECO:0000256" key="1">
    <source>
        <dbReference type="ARBA" id="ARBA00009570"/>
    </source>
</evidence>
<dbReference type="Pfam" id="PF00866">
    <property type="entry name" value="Ring_hydroxyl_B"/>
    <property type="match status" value="1"/>
</dbReference>
<dbReference type="EMBL" id="FNYY01000020">
    <property type="protein sequence ID" value="SEK04275.1"/>
    <property type="molecule type" value="Genomic_DNA"/>
</dbReference>
<evidence type="ECO:0000313" key="4">
    <source>
        <dbReference type="Proteomes" id="UP000182932"/>
    </source>
</evidence>
<protein>
    <submittedName>
        <fullName evidence="3">p-cumate 2,3-dioxygenase beta subunit</fullName>
    </submittedName>
</protein>
<sequence length="171" mass="19605">MSVETLKAVDAAPITRPEVEDFLYLEAALLDEWRLPEWLDLFTDDAIYDIPPTDIAADASSANNLFYIADDRYRLGERVKRLMKRTAHAEYPHSKTRHQISNVRILSQEAGLVEVTCNFTTYRTKDDFSNFFFGRLLHTLDISGDDIKIKAKRVVLDTNGLRNQGRISIIL</sequence>
<dbReference type="InterPro" id="IPR032710">
    <property type="entry name" value="NTF2-like_dom_sf"/>
</dbReference>
<organism evidence="3 4">
    <name type="scientific">Marinovum algicola</name>
    <dbReference type="NCBI Taxonomy" id="42444"/>
    <lineage>
        <taxon>Bacteria</taxon>
        <taxon>Pseudomonadati</taxon>
        <taxon>Pseudomonadota</taxon>
        <taxon>Alphaproteobacteria</taxon>
        <taxon>Rhodobacterales</taxon>
        <taxon>Roseobacteraceae</taxon>
        <taxon>Marinovum</taxon>
    </lineage>
</organism>